<comment type="similarity">
    <text evidence="12">Belongs to the pannexin family.</text>
</comment>
<dbReference type="GO" id="GO:0005243">
    <property type="term" value="F:gap junction channel activity"/>
    <property type="evidence" value="ECO:0007669"/>
    <property type="project" value="TreeGrafter"/>
</dbReference>
<evidence type="ECO:0000256" key="12">
    <source>
        <dbReference type="RuleBase" id="RU010713"/>
    </source>
</evidence>
<dbReference type="PROSITE" id="PS51013">
    <property type="entry name" value="PANNEXIN"/>
    <property type="match status" value="1"/>
</dbReference>
<evidence type="ECO:0000313" key="13">
    <source>
        <dbReference type="EMBL" id="GBN56409.1"/>
    </source>
</evidence>
<evidence type="ECO:0000256" key="2">
    <source>
        <dbReference type="ARBA" id="ARBA00004651"/>
    </source>
</evidence>
<gene>
    <name evidence="13" type="primary">Inx2_5</name>
    <name evidence="12" type="synonym">inx</name>
    <name evidence="13" type="ORF">AVEN_98294_1</name>
</gene>
<sequence length="367" mass="42501">MANLFQSVRKITQHSNVVIDNGIFSLHYGVTAFILVLFSILVLCHRPGETVTCLQENVVPHKFLNAFCQLSPTSKWINVWQQENLEHGSVVYNEKYSANRHSYFQVDDEWFSLLLLFQALLFIAPRYFWKFMESGRVEILVTLLYSNGNSREQNIKQLADIVLMSAKKNKKYLMSYFGAELINALNVSLCIIILGMFFDRPPRNAVDVIEFADIDWSPCWKGYCSVGHNFPKLTQCTIHRYTSSGYVLSQQAAMILPTDIIYQKMNTFLLYWFYMVSFLSYLVLCYRMFLIISPTLRVKALKMRCRNVNSADLVLIIRALGIENWFLINLLSKNIDSETFSDSTVILANKIRSDMNNYVPESDVFAY</sequence>
<dbReference type="EMBL" id="BGPR01012514">
    <property type="protein sequence ID" value="GBN56409.1"/>
    <property type="molecule type" value="Genomic_DNA"/>
</dbReference>
<evidence type="ECO:0000256" key="7">
    <source>
        <dbReference type="ARBA" id="ARBA00022949"/>
    </source>
</evidence>
<keyword evidence="14" id="KW-1185">Reference proteome</keyword>
<keyword evidence="10 12" id="KW-0472">Membrane</keyword>
<dbReference type="InterPro" id="IPR000990">
    <property type="entry name" value="Innexin"/>
</dbReference>
<dbReference type="GO" id="GO:0005921">
    <property type="term" value="C:gap junction"/>
    <property type="evidence" value="ECO:0007669"/>
    <property type="project" value="UniProtKB-SubCell"/>
</dbReference>
<dbReference type="AlphaFoldDB" id="A0A4Y2PYU3"/>
<dbReference type="PANTHER" id="PTHR11893:SF36">
    <property type="entry name" value="INNEXIN-5"/>
    <property type="match status" value="1"/>
</dbReference>
<proteinExistence type="inferred from homology"/>
<dbReference type="GO" id="GO:0034220">
    <property type="term" value="P:monoatomic ion transmembrane transport"/>
    <property type="evidence" value="ECO:0007669"/>
    <property type="project" value="UniProtKB-KW"/>
</dbReference>
<feature type="transmembrane region" description="Helical" evidence="12">
    <location>
        <begin position="21"/>
        <end position="42"/>
    </location>
</feature>
<organism evidence="13 14">
    <name type="scientific">Araneus ventricosus</name>
    <name type="common">Orbweaver spider</name>
    <name type="synonym">Epeira ventricosa</name>
    <dbReference type="NCBI Taxonomy" id="182803"/>
    <lineage>
        <taxon>Eukaryota</taxon>
        <taxon>Metazoa</taxon>
        <taxon>Ecdysozoa</taxon>
        <taxon>Arthropoda</taxon>
        <taxon>Chelicerata</taxon>
        <taxon>Arachnida</taxon>
        <taxon>Araneae</taxon>
        <taxon>Araneomorphae</taxon>
        <taxon>Entelegynae</taxon>
        <taxon>Araneoidea</taxon>
        <taxon>Araneidae</taxon>
        <taxon>Araneus</taxon>
    </lineage>
</organism>
<dbReference type="GO" id="GO:0005886">
    <property type="term" value="C:plasma membrane"/>
    <property type="evidence" value="ECO:0007669"/>
    <property type="project" value="UniProtKB-SubCell"/>
</dbReference>
<evidence type="ECO:0000256" key="4">
    <source>
        <dbReference type="ARBA" id="ARBA00022475"/>
    </source>
</evidence>
<evidence type="ECO:0000256" key="11">
    <source>
        <dbReference type="ARBA" id="ARBA00023303"/>
    </source>
</evidence>
<keyword evidence="5 12" id="KW-0812">Transmembrane</keyword>
<dbReference type="OrthoDB" id="6424397at2759"/>
<accession>A0A4Y2PYU3</accession>
<feature type="transmembrane region" description="Helical" evidence="12">
    <location>
        <begin position="173"/>
        <end position="198"/>
    </location>
</feature>
<protein>
    <recommendedName>
        <fullName evidence="12">Innexin</fullName>
    </recommendedName>
</protein>
<keyword evidence="7" id="KW-0965">Cell junction</keyword>
<evidence type="ECO:0000256" key="8">
    <source>
        <dbReference type="ARBA" id="ARBA00022989"/>
    </source>
</evidence>
<keyword evidence="3 12" id="KW-0813">Transport</keyword>
<reference evidence="13 14" key="1">
    <citation type="journal article" date="2019" name="Sci. Rep.">
        <title>Orb-weaving spider Araneus ventricosus genome elucidates the spidroin gene catalogue.</title>
        <authorList>
            <person name="Kono N."/>
            <person name="Nakamura H."/>
            <person name="Ohtoshi R."/>
            <person name="Moran D.A.P."/>
            <person name="Shinohara A."/>
            <person name="Yoshida Y."/>
            <person name="Fujiwara M."/>
            <person name="Mori M."/>
            <person name="Tomita M."/>
            <person name="Arakawa K."/>
        </authorList>
    </citation>
    <scope>NUCLEOTIDE SEQUENCE [LARGE SCALE GENOMIC DNA]</scope>
</reference>
<keyword evidence="9 12" id="KW-0406">Ion transport</keyword>
<evidence type="ECO:0000256" key="5">
    <source>
        <dbReference type="ARBA" id="ARBA00022692"/>
    </source>
</evidence>
<evidence type="ECO:0000256" key="3">
    <source>
        <dbReference type="ARBA" id="ARBA00022448"/>
    </source>
</evidence>
<keyword evidence="8 12" id="KW-1133">Transmembrane helix</keyword>
<dbReference type="PANTHER" id="PTHR11893">
    <property type="entry name" value="INNEXIN"/>
    <property type="match status" value="1"/>
</dbReference>
<dbReference type="Proteomes" id="UP000499080">
    <property type="component" value="Unassembled WGS sequence"/>
</dbReference>
<evidence type="ECO:0000256" key="10">
    <source>
        <dbReference type="ARBA" id="ARBA00023136"/>
    </source>
</evidence>
<evidence type="ECO:0000256" key="9">
    <source>
        <dbReference type="ARBA" id="ARBA00023065"/>
    </source>
</evidence>
<comment type="subcellular location">
    <subcellularLocation>
        <location evidence="1">Cell junction</location>
        <location evidence="1">Gap junction</location>
    </subcellularLocation>
    <subcellularLocation>
        <location evidence="2 12">Cell membrane</location>
        <topology evidence="2 12">Multi-pass membrane protein</topology>
    </subcellularLocation>
</comment>
<dbReference type="Pfam" id="PF00876">
    <property type="entry name" value="Innexin"/>
    <property type="match status" value="1"/>
</dbReference>
<evidence type="ECO:0000313" key="14">
    <source>
        <dbReference type="Proteomes" id="UP000499080"/>
    </source>
</evidence>
<comment type="caution">
    <text evidence="13">The sequence shown here is derived from an EMBL/GenBank/DDBJ whole genome shotgun (WGS) entry which is preliminary data.</text>
</comment>
<keyword evidence="6" id="KW-0303">Gap junction</keyword>
<keyword evidence="4" id="KW-1003">Cell membrane</keyword>
<evidence type="ECO:0000256" key="6">
    <source>
        <dbReference type="ARBA" id="ARBA00022868"/>
    </source>
</evidence>
<name>A0A4Y2PYU3_ARAVE</name>
<keyword evidence="11 12" id="KW-0407">Ion channel</keyword>
<feature type="transmembrane region" description="Helical" evidence="12">
    <location>
        <begin position="271"/>
        <end position="292"/>
    </location>
</feature>
<comment type="function">
    <text evidence="12">Structural component of the gap junctions.</text>
</comment>
<evidence type="ECO:0000256" key="1">
    <source>
        <dbReference type="ARBA" id="ARBA00004610"/>
    </source>
</evidence>
<feature type="transmembrane region" description="Helical" evidence="12">
    <location>
        <begin position="110"/>
        <end position="129"/>
    </location>
</feature>